<evidence type="ECO:0000256" key="1">
    <source>
        <dbReference type="SAM" id="MobiDB-lite"/>
    </source>
</evidence>
<gene>
    <name evidence="4" type="ORF">GTS_27650</name>
</gene>
<dbReference type="Pfam" id="PF07987">
    <property type="entry name" value="DUF1775"/>
    <property type="match status" value="1"/>
</dbReference>
<dbReference type="Proteomes" id="UP000298860">
    <property type="component" value="Unassembled WGS sequence"/>
</dbReference>
<dbReference type="Gene3D" id="2.60.40.2230">
    <property type="entry name" value="Uncharacterised protein YcnI-like PF07987, DUF1775"/>
    <property type="match status" value="1"/>
</dbReference>
<feature type="domain" description="YncI copper-binding" evidence="3">
    <location>
        <begin position="34"/>
        <end position="183"/>
    </location>
</feature>
<evidence type="ECO:0000313" key="4">
    <source>
        <dbReference type="EMBL" id="GDY31132.1"/>
    </source>
</evidence>
<accession>A0A4D4J7G3</accession>
<keyword evidence="5" id="KW-1185">Reference proteome</keyword>
<evidence type="ECO:0000259" key="3">
    <source>
        <dbReference type="Pfam" id="PF07987"/>
    </source>
</evidence>
<dbReference type="CDD" id="cd08545">
    <property type="entry name" value="YcnI_like"/>
    <property type="match status" value="1"/>
</dbReference>
<sequence length="258" mass="25944">MSTTRLIRMAVRAGTAMTAAGLITVVGAGIASAHVTAQPGTATKGGYSKITFRVPDESDTAGTVKLEVDLPADHPIASVSTKPIPGWTATVTKAKLDKPIKSDDAEITEAVRTITWTADPGTRIAPGQFQEFDVSAGPLPDNTDELVIPAIQTYDNGNVVRWDAPPPAPGAQEPEHPAPSVKLVAAAAAGESHGGHDSAAMTDAASHGEDTAARWLGGAGLVVGALGLGVGAGALLRARRPAAAGGDSAGDTEGGPRA</sequence>
<dbReference type="OrthoDB" id="9810871at2"/>
<name>A0A4D4J7G3_9PSEU</name>
<dbReference type="EMBL" id="BJFL01000012">
    <property type="protein sequence ID" value="GDY31132.1"/>
    <property type="molecule type" value="Genomic_DNA"/>
</dbReference>
<keyword evidence="2" id="KW-0732">Signal</keyword>
<feature type="region of interest" description="Disordered" evidence="1">
    <location>
        <begin position="187"/>
        <end position="206"/>
    </location>
</feature>
<protein>
    <recommendedName>
        <fullName evidence="3">YncI copper-binding domain-containing protein</fullName>
    </recommendedName>
</protein>
<evidence type="ECO:0000313" key="5">
    <source>
        <dbReference type="Proteomes" id="UP000298860"/>
    </source>
</evidence>
<dbReference type="AlphaFoldDB" id="A0A4D4J7G3"/>
<organism evidence="4 5">
    <name type="scientific">Gandjariella thermophila</name>
    <dbReference type="NCBI Taxonomy" id="1931992"/>
    <lineage>
        <taxon>Bacteria</taxon>
        <taxon>Bacillati</taxon>
        <taxon>Actinomycetota</taxon>
        <taxon>Actinomycetes</taxon>
        <taxon>Pseudonocardiales</taxon>
        <taxon>Pseudonocardiaceae</taxon>
        <taxon>Gandjariella</taxon>
    </lineage>
</organism>
<dbReference type="InterPro" id="IPR012533">
    <property type="entry name" value="YcnI-copper_dom"/>
</dbReference>
<reference evidence="5" key="1">
    <citation type="submission" date="2019-04" db="EMBL/GenBank/DDBJ databases">
        <title>Draft genome sequence of Pseudonocardiaceae bacterium SL3-2-4.</title>
        <authorList>
            <person name="Ningsih F."/>
            <person name="Yokota A."/>
            <person name="Sakai Y."/>
            <person name="Nanatani K."/>
            <person name="Yabe S."/>
            <person name="Oetari A."/>
            <person name="Sjamsuridzal W."/>
        </authorList>
    </citation>
    <scope>NUCLEOTIDE SEQUENCE [LARGE SCALE GENOMIC DNA]</scope>
    <source>
        <strain evidence="5">SL3-2-4</strain>
    </source>
</reference>
<dbReference type="InterPro" id="IPR038507">
    <property type="entry name" value="YcnI-like_sf"/>
</dbReference>
<feature type="signal peptide" evidence="2">
    <location>
        <begin position="1"/>
        <end position="37"/>
    </location>
</feature>
<evidence type="ECO:0000256" key="2">
    <source>
        <dbReference type="SAM" id="SignalP"/>
    </source>
</evidence>
<feature type="chain" id="PRO_5039321079" description="YncI copper-binding domain-containing protein" evidence="2">
    <location>
        <begin position="38"/>
        <end position="258"/>
    </location>
</feature>
<comment type="caution">
    <text evidence="4">The sequence shown here is derived from an EMBL/GenBank/DDBJ whole genome shotgun (WGS) entry which is preliminary data.</text>
</comment>
<proteinExistence type="predicted"/>